<reference evidence="4" key="1">
    <citation type="submission" date="2024-07" db="EMBL/GenBank/DDBJ databases">
        <title>Identification and characteristics of an arsenic-resistant bacterial isolate, which belongs to a novel species.</title>
        <authorList>
            <person name="Juszczyk A."/>
            <person name="Kowalczyk A."/>
            <person name="Was K."/>
            <person name="Kosowicz W."/>
            <person name="Budzyn A."/>
            <person name="Latowski D."/>
        </authorList>
    </citation>
    <scope>NUCLEOTIDE SEQUENCE</scope>
    <source>
        <strain evidence="4">As8PL</strain>
    </source>
</reference>
<evidence type="ECO:0000256" key="2">
    <source>
        <dbReference type="PROSITE-ProRule" id="PRU00703"/>
    </source>
</evidence>
<dbReference type="SUPFAM" id="SSF54631">
    <property type="entry name" value="CBS-domain pair"/>
    <property type="match status" value="1"/>
</dbReference>
<organism evidence="4">
    <name type="scientific">Alkalihalophilus sp. As8PL</name>
    <dbReference type="NCBI Taxonomy" id="3237103"/>
    <lineage>
        <taxon>Bacteria</taxon>
        <taxon>Bacillati</taxon>
        <taxon>Bacillota</taxon>
        <taxon>Bacilli</taxon>
        <taxon>Bacillales</taxon>
        <taxon>Bacillaceae</taxon>
        <taxon>Alkalihalophilus</taxon>
    </lineage>
</organism>
<dbReference type="InterPro" id="IPR046342">
    <property type="entry name" value="CBS_dom_sf"/>
</dbReference>
<dbReference type="SMART" id="SM00116">
    <property type="entry name" value="CBS"/>
    <property type="match status" value="2"/>
</dbReference>
<dbReference type="InterPro" id="IPR051257">
    <property type="entry name" value="Diverse_CBS-Domain"/>
</dbReference>
<accession>A0AB39BVU9</accession>
<dbReference type="EMBL" id="CP162551">
    <property type="protein sequence ID" value="XDI37799.1"/>
    <property type="molecule type" value="Genomic_DNA"/>
</dbReference>
<dbReference type="PANTHER" id="PTHR43080">
    <property type="entry name" value="CBS DOMAIN-CONTAINING PROTEIN CBSX3, MITOCHONDRIAL"/>
    <property type="match status" value="1"/>
</dbReference>
<name>A0AB39BVU9_9BACI</name>
<feature type="domain" description="CBS" evidence="3">
    <location>
        <begin position="90"/>
        <end position="147"/>
    </location>
</feature>
<proteinExistence type="predicted"/>
<gene>
    <name evidence="4" type="ORF">AB3N04_05625</name>
</gene>
<dbReference type="PROSITE" id="PS51371">
    <property type="entry name" value="CBS"/>
    <property type="match status" value="2"/>
</dbReference>
<feature type="domain" description="CBS" evidence="3">
    <location>
        <begin position="8"/>
        <end position="68"/>
    </location>
</feature>
<evidence type="ECO:0000259" key="3">
    <source>
        <dbReference type="PROSITE" id="PS51371"/>
    </source>
</evidence>
<dbReference type="RefSeq" id="WP_368505127.1">
    <property type="nucleotide sequence ID" value="NZ_CP162551.1"/>
</dbReference>
<dbReference type="InterPro" id="IPR000644">
    <property type="entry name" value="CBS_dom"/>
</dbReference>
<keyword evidence="1 2" id="KW-0129">CBS domain</keyword>
<dbReference type="Gene3D" id="3.10.580.10">
    <property type="entry name" value="CBS-domain"/>
    <property type="match status" value="1"/>
</dbReference>
<dbReference type="AlphaFoldDB" id="A0AB39BVU9"/>
<dbReference type="Pfam" id="PF00571">
    <property type="entry name" value="CBS"/>
    <property type="match status" value="2"/>
</dbReference>
<dbReference type="PANTHER" id="PTHR43080:SF2">
    <property type="entry name" value="CBS DOMAIN-CONTAINING PROTEIN"/>
    <property type="match status" value="1"/>
</dbReference>
<evidence type="ECO:0000256" key="1">
    <source>
        <dbReference type="ARBA" id="ARBA00023122"/>
    </source>
</evidence>
<sequence>MGEIYQKITLAPSTVSTADSINLVRKKMTKAEPVNRSIYVVDESNKLLGIITLKELLKVLAVRGGISSGEIPTRGKLLCYISANTTAKDIMRPPTSVKTTDSLEKALEIFVSHGLEELPVVDENNVVIGDLDAYELLGEMQFKSSGS</sequence>
<protein>
    <submittedName>
        <fullName evidence="4">CBS domain-containing protein</fullName>
    </submittedName>
</protein>
<evidence type="ECO:0000313" key="4">
    <source>
        <dbReference type="EMBL" id="XDI37799.1"/>
    </source>
</evidence>